<feature type="compositionally biased region" description="Basic and acidic residues" evidence="6">
    <location>
        <begin position="459"/>
        <end position="474"/>
    </location>
</feature>
<evidence type="ECO:0000256" key="3">
    <source>
        <dbReference type="ARBA" id="ARBA00022490"/>
    </source>
</evidence>
<feature type="compositionally biased region" description="Basic and acidic residues" evidence="6">
    <location>
        <begin position="416"/>
        <end position="431"/>
    </location>
</feature>
<dbReference type="GO" id="GO:0008017">
    <property type="term" value="F:microtubule binding"/>
    <property type="evidence" value="ECO:0007669"/>
    <property type="project" value="InterPro"/>
</dbReference>
<comment type="similarity">
    <text evidence="2">Belongs to the TPX2 family.</text>
</comment>
<dbReference type="Pfam" id="PF06886">
    <property type="entry name" value="TPX2"/>
    <property type="match status" value="1"/>
</dbReference>
<evidence type="ECO:0000256" key="5">
    <source>
        <dbReference type="ARBA" id="ARBA00023212"/>
    </source>
</evidence>
<keyword evidence="3" id="KW-0963">Cytoplasm</keyword>
<comment type="subcellular location">
    <subcellularLocation>
        <location evidence="1">Cytoplasm</location>
        <location evidence="1">Cytoskeleton</location>
    </subcellularLocation>
</comment>
<feature type="compositionally biased region" description="Polar residues" evidence="6">
    <location>
        <begin position="438"/>
        <end position="458"/>
    </location>
</feature>
<feature type="compositionally biased region" description="Basic residues" evidence="6">
    <location>
        <begin position="403"/>
        <end position="412"/>
    </location>
</feature>
<dbReference type="AlphaFoldDB" id="A0A5N5MEB6"/>
<feature type="compositionally biased region" description="Polar residues" evidence="6">
    <location>
        <begin position="155"/>
        <end position="166"/>
    </location>
</feature>
<comment type="caution">
    <text evidence="8">The sequence shown here is derived from an EMBL/GenBank/DDBJ whole genome shotgun (WGS) entry which is preliminary data.</text>
</comment>
<dbReference type="InterPro" id="IPR044833">
    <property type="entry name" value="WDL5/6"/>
</dbReference>
<feature type="region of interest" description="Disordered" evidence="6">
    <location>
        <begin position="1"/>
        <end position="204"/>
    </location>
</feature>
<feature type="compositionally biased region" description="Polar residues" evidence="6">
    <location>
        <begin position="131"/>
        <end position="145"/>
    </location>
</feature>
<gene>
    <name evidence="8" type="ORF">DKX38_010653</name>
</gene>
<evidence type="ECO:0000259" key="7">
    <source>
        <dbReference type="Pfam" id="PF06886"/>
    </source>
</evidence>
<dbReference type="InterPro" id="IPR027329">
    <property type="entry name" value="TPX2_C"/>
</dbReference>
<evidence type="ECO:0000256" key="1">
    <source>
        <dbReference type="ARBA" id="ARBA00004245"/>
    </source>
</evidence>
<evidence type="ECO:0000313" key="9">
    <source>
        <dbReference type="Proteomes" id="UP000326939"/>
    </source>
</evidence>
<feature type="region of interest" description="Disordered" evidence="6">
    <location>
        <begin position="356"/>
        <end position="474"/>
    </location>
</feature>
<reference evidence="9" key="1">
    <citation type="journal article" date="2019" name="Gigascience">
        <title>De novo genome assembly of the endangered Acer yangbiense, a plant species with extremely small populations endemic to Yunnan Province, China.</title>
        <authorList>
            <person name="Yang J."/>
            <person name="Wariss H.M."/>
            <person name="Tao L."/>
            <person name="Zhang R."/>
            <person name="Yun Q."/>
            <person name="Hollingsworth P."/>
            <person name="Dao Z."/>
            <person name="Luo G."/>
            <person name="Guo H."/>
            <person name="Ma Y."/>
            <person name="Sun W."/>
        </authorList>
    </citation>
    <scope>NUCLEOTIDE SEQUENCE [LARGE SCALE GENOMIC DNA]</scope>
    <source>
        <strain evidence="9">cv. br00</strain>
    </source>
</reference>
<dbReference type="GO" id="GO:0005874">
    <property type="term" value="C:microtubule"/>
    <property type="evidence" value="ECO:0007669"/>
    <property type="project" value="UniProtKB-KW"/>
</dbReference>
<protein>
    <recommendedName>
        <fullName evidence="7">TPX2 C-terminal domain-containing protein</fullName>
    </recommendedName>
</protein>
<feature type="compositionally biased region" description="Basic and acidic residues" evidence="6">
    <location>
        <begin position="78"/>
        <end position="94"/>
    </location>
</feature>
<keyword evidence="5" id="KW-0206">Cytoskeleton</keyword>
<feature type="compositionally biased region" description="Basic residues" evidence="6">
    <location>
        <begin position="356"/>
        <end position="365"/>
    </location>
</feature>
<evidence type="ECO:0000313" key="8">
    <source>
        <dbReference type="EMBL" id="KAB5553342.1"/>
    </source>
</evidence>
<evidence type="ECO:0000256" key="2">
    <source>
        <dbReference type="ARBA" id="ARBA00005885"/>
    </source>
</evidence>
<organism evidence="8 9">
    <name type="scientific">Salix brachista</name>
    <dbReference type="NCBI Taxonomy" id="2182728"/>
    <lineage>
        <taxon>Eukaryota</taxon>
        <taxon>Viridiplantae</taxon>
        <taxon>Streptophyta</taxon>
        <taxon>Embryophyta</taxon>
        <taxon>Tracheophyta</taxon>
        <taxon>Spermatophyta</taxon>
        <taxon>Magnoliopsida</taxon>
        <taxon>eudicotyledons</taxon>
        <taxon>Gunneridae</taxon>
        <taxon>Pentapetalae</taxon>
        <taxon>rosids</taxon>
        <taxon>fabids</taxon>
        <taxon>Malpighiales</taxon>
        <taxon>Salicaceae</taxon>
        <taxon>Saliceae</taxon>
        <taxon>Salix</taxon>
    </lineage>
</organism>
<evidence type="ECO:0000256" key="6">
    <source>
        <dbReference type="SAM" id="MobiDB-lite"/>
    </source>
</evidence>
<feature type="compositionally biased region" description="Polar residues" evidence="6">
    <location>
        <begin position="366"/>
        <end position="379"/>
    </location>
</feature>
<keyword evidence="9" id="KW-1185">Reference proteome</keyword>
<sequence length="494" mass="53280">MDSDNHLLPDGGLEAAHQNGGHQQSPDAGEDGVVSNNLNGSAGDTFKLGDGTTDNLSTGEVEDELKAYVGSNGLSVSKEGELKVKDADDSENAKSQRAPGKRGAAKPSHPKNVSVTQVKKGKDARDAGVQPTVSNGSVAVNSQIKQHLKSKSFNERQGQASKQSGKSDAAPPEGIVERTKLKPLKKGPFDKAEAETDSTLSPTVEDAKPRKVGALPNYGFSFKCDERAEKRKEFYSKLEEKIHAIEMEKTTLQAKSKETQEAEIKMLRKSLGFKATPMPSFYQEPTPAKVELKKSAGFYHASRSNLATNLTLWNAIMFAFAFYNGCTLWDLDGLILFDNLSLCGCIGLLIPTTRAKSPKLGRKKSSSPADTEGNNSQSYRPGRLSLDEKVSSNIPIKGLSPAHPKKPQRKSLPKLPSEKTKLSSANDEKTKLPKASNEENPTSSNQSNEGASSTQEQEAVSKNEESEFAPKKDEIVVKEEAQATLAKDPVALVV</sequence>
<dbReference type="EMBL" id="VDCV01000006">
    <property type="protein sequence ID" value="KAB5553342.1"/>
    <property type="molecule type" value="Genomic_DNA"/>
</dbReference>
<dbReference type="PANTHER" id="PTHR31358">
    <property type="entry name" value="PROTEIN WVD2-LIKE 4"/>
    <property type="match status" value="1"/>
</dbReference>
<name>A0A5N5MEB6_9ROSI</name>
<evidence type="ECO:0000256" key="4">
    <source>
        <dbReference type="ARBA" id="ARBA00022701"/>
    </source>
</evidence>
<dbReference type="Proteomes" id="UP000326939">
    <property type="component" value="Chromosome 6"/>
</dbReference>
<feature type="domain" description="TPX2 C-terminal" evidence="7">
    <location>
        <begin position="220"/>
        <end position="290"/>
    </location>
</feature>
<accession>A0A5N5MEB6</accession>
<proteinExistence type="inferred from homology"/>
<dbReference type="PANTHER" id="PTHR31358:SF29">
    <property type="entry name" value="PROTEIN WVD2-LIKE 5-RELATED"/>
    <property type="match status" value="1"/>
</dbReference>
<keyword evidence="4" id="KW-0493">Microtubule</keyword>